<accession>A0A1U7MYX1</accession>
<keyword evidence="2" id="KW-1185">Reference proteome</keyword>
<dbReference type="EMBL" id="MKZS01000001">
    <property type="protein sequence ID" value="OLT58841.1"/>
    <property type="molecule type" value="Genomic_DNA"/>
</dbReference>
<organism evidence="1 2">
    <name type="scientific">Moorena bouillonii PNG</name>
    <dbReference type="NCBI Taxonomy" id="568701"/>
    <lineage>
        <taxon>Bacteria</taxon>
        <taxon>Bacillati</taxon>
        <taxon>Cyanobacteriota</taxon>
        <taxon>Cyanophyceae</taxon>
        <taxon>Coleofasciculales</taxon>
        <taxon>Coleofasciculaceae</taxon>
        <taxon>Moorena</taxon>
    </lineage>
</organism>
<dbReference type="AlphaFoldDB" id="A0A1U7MYX1"/>
<evidence type="ECO:0000313" key="2">
    <source>
        <dbReference type="Proteomes" id="UP000186657"/>
    </source>
</evidence>
<protein>
    <submittedName>
        <fullName evidence="1">Uncharacterized protein</fullName>
    </submittedName>
</protein>
<dbReference type="Proteomes" id="UP000186657">
    <property type="component" value="Unassembled WGS sequence"/>
</dbReference>
<reference evidence="1 2" key="1">
    <citation type="submission" date="2016-10" db="EMBL/GenBank/DDBJ databases">
        <title>Comparative genomics uncovers the prolific and rare metabolic potential of the cyanobacterial genus Moorea.</title>
        <authorList>
            <person name="Leao T."/>
            <person name="Castelao G."/>
            <person name="Korobeynikov A."/>
            <person name="Monroe E.A."/>
            <person name="Podell S."/>
            <person name="Glukhov E."/>
            <person name="Allen E."/>
            <person name="Gerwick W.H."/>
            <person name="Gerwick L."/>
        </authorList>
    </citation>
    <scope>NUCLEOTIDE SEQUENCE [LARGE SCALE GENOMIC DNA]</scope>
    <source>
        <strain evidence="1 2">PNG5-198</strain>
    </source>
</reference>
<evidence type="ECO:0000313" key="1">
    <source>
        <dbReference type="EMBL" id="OLT58841.1"/>
    </source>
</evidence>
<sequence>MDTTLVENGREKLLKLTGFISVSFHKLNRGNKDINLSTKVVVSNCKQTPLSCGWVVLSHQYQTNYG</sequence>
<comment type="caution">
    <text evidence="1">The sequence shown here is derived from an EMBL/GenBank/DDBJ whole genome shotgun (WGS) entry which is preliminary data.</text>
</comment>
<gene>
    <name evidence="1" type="ORF">BJP37_07050</name>
</gene>
<name>A0A1U7MYX1_9CYAN</name>
<proteinExistence type="predicted"/>